<dbReference type="OMA" id="TTYCEML"/>
<evidence type="ECO:0000313" key="2">
    <source>
        <dbReference type="Ensembl" id="ENSTRUP00000048753.2"/>
    </source>
</evidence>
<sequence>CDDECSGLLISDMDRLYRIIADVTLTTPLPPPYKLLYRFENMTEELKHMLSPQRAPERLLQLADSNLESLVIEMDQLHSRATKVSADGEQVEDDAARIHKRAEELEQFVRDTLLRATGNRKCAASAPGI</sequence>
<dbReference type="Pfam" id="PF06008">
    <property type="entry name" value="Laminin_I"/>
    <property type="match status" value="1"/>
</dbReference>
<reference evidence="2 3" key="1">
    <citation type="journal article" date="2011" name="Genome Biol. Evol.">
        <title>Integration of the genetic map and genome assembly of fugu facilitates insights into distinct features of genome evolution in teleosts and mammals.</title>
        <authorList>
            <person name="Kai W."/>
            <person name="Kikuchi K."/>
            <person name="Tohari S."/>
            <person name="Chew A.K."/>
            <person name="Tay A."/>
            <person name="Fujiwara A."/>
            <person name="Hosoya S."/>
            <person name="Suetake H."/>
            <person name="Naruse K."/>
            <person name="Brenner S."/>
            <person name="Suzuki Y."/>
            <person name="Venkatesh B."/>
        </authorList>
    </citation>
    <scope>NUCLEOTIDE SEQUENCE [LARGE SCALE GENOMIC DNA]</scope>
</reference>
<reference evidence="2" key="2">
    <citation type="submission" date="2025-08" db="UniProtKB">
        <authorList>
            <consortium name="Ensembl"/>
        </authorList>
    </citation>
    <scope>IDENTIFICATION</scope>
</reference>
<feature type="domain" description="Laminin alpha" evidence="1">
    <location>
        <begin position="24"/>
        <end position="111"/>
    </location>
</feature>
<dbReference type="InParanoid" id="A0A3B5JVU4"/>
<protein>
    <recommendedName>
        <fullName evidence="1">Laminin alpha domain-containing protein</fullName>
    </recommendedName>
</protein>
<dbReference type="Proteomes" id="UP000005226">
    <property type="component" value="Chromosome 16"/>
</dbReference>
<dbReference type="STRING" id="31033.ENSTRUP00000048753"/>
<proteinExistence type="predicted"/>
<dbReference type="GO" id="GO:0045995">
    <property type="term" value="P:regulation of embryonic development"/>
    <property type="evidence" value="ECO:0007669"/>
    <property type="project" value="InterPro"/>
</dbReference>
<accession>A0A3B5JVU4</accession>
<name>A0A3B5JVU4_TAKRU</name>
<organism evidence="2 3">
    <name type="scientific">Takifugu rubripes</name>
    <name type="common">Japanese pufferfish</name>
    <name type="synonym">Fugu rubripes</name>
    <dbReference type="NCBI Taxonomy" id="31033"/>
    <lineage>
        <taxon>Eukaryota</taxon>
        <taxon>Metazoa</taxon>
        <taxon>Chordata</taxon>
        <taxon>Craniata</taxon>
        <taxon>Vertebrata</taxon>
        <taxon>Euteleostomi</taxon>
        <taxon>Actinopterygii</taxon>
        <taxon>Neopterygii</taxon>
        <taxon>Teleostei</taxon>
        <taxon>Neoteleostei</taxon>
        <taxon>Acanthomorphata</taxon>
        <taxon>Eupercaria</taxon>
        <taxon>Tetraodontiformes</taxon>
        <taxon>Tetradontoidea</taxon>
        <taxon>Tetraodontidae</taxon>
        <taxon>Takifugu</taxon>
    </lineage>
</organism>
<dbReference type="GO" id="GO:0030155">
    <property type="term" value="P:regulation of cell adhesion"/>
    <property type="evidence" value="ECO:0007669"/>
    <property type="project" value="InterPro"/>
</dbReference>
<keyword evidence="3" id="KW-1185">Reference proteome</keyword>
<reference evidence="2" key="3">
    <citation type="submission" date="2025-09" db="UniProtKB">
        <authorList>
            <consortium name="Ensembl"/>
        </authorList>
    </citation>
    <scope>IDENTIFICATION</scope>
</reference>
<dbReference type="GO" id="GO:0005102">
    <property type="term" value="F:signaling receptor binding"/>
    <property type="evidence" value="ECO:0007669"/>
    <property type="project" value="InterPro"/>
</dbReference>
<evidence type="ECO:0000259" key="1">
    <source>
        <dbReference type="Pfam" id="PF06008"/>
    </source>
</evidence>
<dbReference type="AlphaFoldDB" id="A0A3B5JVU4"/>
<dbReference type="Ensembl" id="ENSTRUT00000050651.2">
    <property type="protein sequence ID" value="ENSTRUP00000048753.2"/>
    <property type="gene ID" value="ENSTRUG00000024235.2"/>
</dbReference>
<dbReference type="GeneTree" id="ENSGT00940000155362"/>
<dbReference type="InterPro" id="IPR009254">
    <property type="entry name" value="Laminin_aI"/>
</dbReference>
<evidence type="ECO:0000313" key="3">
    <source>
        <dbReference type="Proteomes" id="UP000005226"/>
    </source>
</evidence>
<dbReference type="GO" id="GO:0030334">
    <property type="term" value="P:regulation of cell migration"/>
    <property type="evidence" value="ECO:0007669"/>
    <property type="project" value="InterPro"/>
</dbReference>